<dbReference type="Pfam" id="PF02809">
    <property type="entry name" value="UIM"/>
    <property type="match status" value="3"/>
</dbReference>
<evidence type="ECO:0000256" key="4">
    <source>
        <dbReference type="ARBA" id="ARBA00071116"/>
    </source>
</evidence>
<dbReference type="InterPro" id="IPR027040">
    <property type="entry name" value="PSMD4"/>
</dbReference>
<dbReference type="SUPFAM" id="SSF53300">
    <property type="entry name" value="vWA-like"/>
    <property type="match status" value="1"/>
</dbReference>
<dbReference type="AlphaFoldDB" id="A0AAW1S5R6"/>
<evidence type="ECO:0000313" key="8">
    <source>
        <dbReference type="Proteomes" id="UP001438707"/>
    </source>
</evidence>
<dbReference type="InterPro" id="IPR036465">
    <property type="entry name" value="vWFA_dom_sf"/>
</dbReference>
<dbReference type="GO" id="GO:0008540">
    <property type="term" value="C:proteasome regulatory particle, base subcomplex"/>
    <property type="evidence" value="ECO:0007669"/>
    <property type="project" value="TreeGrafter"/>
</dbReference>
<keyword evidence="8" id="KW-1185">Reference proteome</keyword>
<dbReference type="InterPro" id="IPR003903">
    <property type="entry name" value="UIM_dom"/>
</dbReference>
<dbReference type="PROSITE" id="PS50234">
    <property type="entry name" value="VWFA"/>
    <property type="match status" value="1"/>
</dbReference>
<name>A0AAW1S5R6_9CHLO</name>
<dbReference type="PANTHER" id="PTHR10223:SF0">
    <property type="entry name" value="26S PROTEASOME NON-ATPASE REGULATORY SUBUNIT 4"/>
    <property type="match status" value="1"/>
</dbReference>
<dbReference type="Gene3D" id="3.40.50.410">
    <property type="entry name" value="von Willebrand factor, type A domain"/>
    <property type="match status" value="1"/>
</dbReference>
<dbReference type="PROSITE" id="PS50330">
    <property type="entry name" value="UIM"/>
    <property type="match status" value="3"/>
</dbReference>
<evidence type="ECO:0000256" key="1">
    <source>
        <dbReference type="ARBA" id="ARBA00005574"/>
    </source>
</evidence>
<dbReference type="EMBL" id="JALJOS010000003">
    <property type="protein sequence ID" value="KAK9841222.1"/>
    <property type="molecule type" value="Genomic_DNA"/>
</dbReference>
<reference evidence="7 8" key="1">
    <citation type="journal article" date="2024" name="Nat. Commun.">
        <title>Phylogenomics reveals the evolutionary origins of lichenization in chlorophyte algae.</title>
        <authorList>
            <person name="Puginier C."/>
            <person name="Libourel C."/>
            <person name="Otte J."/>
            <person name="Skaloud P."/>
            <person name="Haon M."/>
            <person name="Grisel S."/>
            <person name="Petersen M."/>
            <person name="Berrin J.G."/>
            <person name="Delaux P.M."/>
            <person name="Dal Grande F."/>
            <person name="Keller J."/>
        </authorList>
    </citation>
    <scope>NUCLEOTIDE SEQUENCE [LARGE SCALE GENOMIC DNA]</scope>
    <source>
        <strain evidence="7 8">SAG 2145</strain>
    </source>
</reference>
<feature type="compositionally biased region" description="Polar residues" evidence="5">
    <location>
        <begin position="368"/>
        <end position="379"/>
    </location>
</feature>
<organism evidence="7 8">
    <name type="scientific">Apatococcus lobatus</name>
    <dbReference type="NCBI Taxonomy" id="904363"/>
    <lineage>
        <taxon>Eukaryota</taxon>
        <taxon>Viridiplantae</taxon>
        <taxon>Chlorophyta</taxon>
        <taxon>core chlorophytes</taxon>
        <taxon>Trebouxiophyceae</taxon>
        <taxon>Chlorellales</taxon>
        <taxon>Chlorellaceae</taxon>
        <taxon>Apatococcus</taxon>
    </lineage>
</organism>
<evidence type="ECO:0000313" key="7">
    <source>
        <dbReference type="EMBL" id="KAK9841222.1"/>
    </source>
</evidence>
<feature type="domain" description="VWFA" evidence="6">
    <location>
        <begin position="3"/>
        <end position="185"/>
    </location>
</feature>
<feature type="compositionally biased region" description="Acidic residues" evidence="5">
    <location>
        <begin position="353"/>
        <end position="363"/>
    </location>
</feature>
<evidence type="ECO:0000256" key="5">
    <source>
        <dbReference type="SAM" id="MobiDB-lite"/>
    </source>
</evidence>
<dbReference type="GO" id="GO:0043161">
    <property type="term" value="P:proteasome-mediated ubiquitin-dependent protein catabolic process"/>
    <property type="evidence" value="ECO:0007669"/>
    <property type="project" value="TreeGrafter"/>
</dbReference>
<dbReference type="GO" id="GO:0005829">
    <property type="term" value="C:cytosol"/>
    <property type="evidence" value="ECO:0007669"/>
    <property type="project" value="TreeGrafter"/>
</dbReference>
<dbReference type="SMART" id="SM00726">
    <property type="entry name" value="UIM"/>
    <property type="match status" value="3"/>
</dbReference>
<feature type="compositionally biased region" description="Gly residues" evidence="5">
    <location>
        <begin position="380"/>
        <end position="391"/>
    </location>
</feature>
<dbReference type="PANTHER" id="PTHR10223">
    <property type="entry name" value="26S PROTEASOME NON-ATPASE REGULATORY SUBUNIT 4"/>
    <property type="match status" value="1"/>
</dbReference>
<feature type="region of interest" description="Disordered" evidence="5">
    <location>
        <begin position="255"/>
        <end position="293"/>
    </location>
</feature>
<comment type="caution">
    <text evidence="7">The sequence shown here is derived from an EMBL/GenBank/DDBJ whole genome shotgun (WGS) entry which is preliminary data.</text>
</comment>
<dbReference type="SMART" id="SM00327">
    <property type="entry name" value="VWA"/>
    <property type="match status" value="1"/>
</dbReference>
<dbReference type="Proteomes" id="UP001438707">
    <property type="component" value="Unassembled WGS sequence"/>
</dbReference>
<dbReference type="GO" id="GO:0005634">
    <property type="term" value="C:nucleus"/>
    <property type="evidence" value="ECO:0007669"/>
    <property type="project" value="TreeGrafter"/>
</dbReference>
<protein>
    <recommendedName>
        <fullName evidence="4">26S proteasome non-ATPase regulatory subunit 4 homolog</fullName>
    </recommendedName>
    <alternativeName>
        <fullName evidence="3">26S proteasome regulatory subunit RPN10</fullName>
    </alternativeName>
</protein>
<evidence type="ECO:0000256" key="3">
    <source>
        <dbReference type="ARBA" id="ARBA00044341"/>
    </source>
</evidence>
<dbReference type="Pfam" id="PF13519">
    <property type="entry name" value="VWA_2"/>
    <property type="match status" value="1"/>
</dbReference>
<dbReference type="GO" id="GO:0031593">
    <property type="term" value="F:polyubiquitin modification-dependent protein binding"/>
    <property type="evidence" value="ECO:0007669"/>
    <property type="project" value="TreeGrafter"/>
</dbReference>
<feature type="compositionally biased region" description="Low complexity" evidence="5">
    <location>
        <begin position="266"/>
        <end position="284"/>
    </location>
</feature>
<dbReference type="FunFam" id="3.40.50.410:FF:000005">
    <property type="entry name" value="26S proteasome non-ATPase regulatory subunit 4"/>
    <property type="match status" value="1"/>
</dbReference>
<gene>
    <name evidence="7" type="ORF">WJX74_002153</name>
</gene>
<feature type="region of interest" description="Disordered" evidence="5">
    <location>
        <begin position="306"/>
        <end position="391"/>
    </location>
</feature>
<feature type="compositionally biased region" description="Low complexity" evidence="5">
    <location>
        <begin position="315"/>
        <end position="339"/>
    </location>
</feature>
<proteinExistence type="inferred from homology"/>
<dbReference type="Gene3D" id="1.10.287.3990">
    <property type="match status" value="1"/>
</dbReference>
<sequence length="391" mass="39898">MEAVVVCVDNSEWTRNGDYAPTRIRAQTDAVNLLAGAKLQTNPENTVGVLTMAGKSPKVLVTPTPSLGKILNAMHDVDVDGQANFDSSVQIAQLALKHRQNKNQRQRIVLFMGSPISETKDKLVKTAKKLKKNNVAVDIVSFGCEEENSEKLEGFQQAVNSGDNSHLVTVPQGGVLSDTLFGSPICQTDGGAGYGAGPGGEGGEAGGSYQFGVDPNLDPELALALRVSLEEEQARQTSGPSGEPVTAAAEALQVPPGETQAEAGSTATPAATPAVTPAAPAAAPSNDGPEPMDEDALLQQALAMSMQEEQPAPSGAGAELAATPAAAPAPASTPAAPGAPAHPPRPAGHGDEAMADAEGEDEALQMALQMSMQEDQPPSQGGGNGQHQGGS</sequence>
<evidence type="ECO:0000259" key="6">
    <source>
        <dbReference type="PROSITE" id="PS50234"/>
    </source>
</evidence>
<comment type="similarity">
    <text evidence="1">Belongs to the proteasome subunit S5A family.</text>
</comment>
<evidence type="ECO:0000256" key="2">
    <source>
        <dbReference type="ARBA" id="ARBA00022942"/>
    </source>
</evidence>
<keyword evidence="2" id="KW-0647">Proteasome</keyword>
<dbReference type="InterPro" id="IPR002035">
    <property type="entry name" value="VWF_A"/>
</dbReference>
<accession>A0AAW1S5R6</accession>
<dbReference type="CDD" id="cd01452">
    <property type="entry name" value="VWA_26S_proteasome_subunit"/>
    <property type="match status" value="1"/>
</dbReference>